<keyword evidence="4 7" id="KW-1133">Transmembrane helix</keyword>
<dbReference type="Proteomes" id="UP000192478">
    <property type="component" value="Chromosome"/>
</dbReference>
<evidence type="ECO:0000256" key="2">
    <source>
        <dbReference type="ARBA" id="ARBA00022475"/>
    </source>
</evidence>
<evidence type="ECO:0000256" key="6">
    <source>
        <dbReference type="ARBA" id="ARBA00038076"/>
    </source>
</evidence>
<accession>A0AAC9RNG1</accession>
<feature type="transmembrane region" description="Helical" evidence="7">
    <location>
        <begin position="330"/>
        <end position="357"/>
    </location>
</feature>
<dbReference type="RefSeq" id="WP_070971321.1">
    <property type="nucleotide sequence ID" value="NZ_CP017603.1"/>
</dbReference>
<reference evidence="10 12" key="2">
    <citation type="submission" date="2017-03" db="EMBL/GenBank/DDBJ databases">
        <title>Complete sequence of Clostridium formicaceticum DSM 92.</title>
        <authorList>
            <person name="Poehlein A."/>
            <person name="Karl M."/>
            <person name="Bengelsdorf F.R."/>
            <person name="Duerre P."/>
            <person name="Daniel R."/>
        </authorList>
    </citation>
    <scope>NUCLEOTIDE SEQUENCE [LARGE SCALE GENOMIC DNA]</scope>
    <source>
        <strain evidence="10 12">DSM 92</strain>
    </source>
</reference>
<gene>
    <name evidence="9" type="ORF">BJL90_18015</name>
    <name evidence="10" type="ORF">CLFO_25640</name>
</gene>
<feature type="transmembrane region" description="Helical" evidence="7">
    <location>
        <begin position="377"/>
        <end position="397"/>
    </location>
</feature>
<proteinExistence type="inferred from homology"/>
<evidence type="ECO:0000259" key="8">
    <source>
        <dbReference type="Pfam" id="PF02687"/>
    </source>
</evidence>
<dbReference type="GO" id="GO:0022857">
    <property type="term" value="F:transmembrane transporter activity"/>
    <property type="evidence" value="ECO:0007669"/>
    <property type="project" value="TreeGrafter"/>
</dbReference>
<dbReference type="EMBL" id="CP017603">
    <property type="protein sequence ID" value="AOY77584.1"/>
    <property type="molecule type" value="Genomic_DNA"/>
</dbReference>
<dbReference type="PANTHER" id="PTHR30572">
    <property type="entry name" value="MEMBRANE COMPONENT OF TRANSPORTER-RELATED"/>
    <property type="match status" value="1"/>
</dbReference>
<evidence type="ECO:0000313" key="9">
    <source>
        <dbReference type="EMBL" id="AOY77584.1"/>
    </source>
</evidence>
<evidence type="ECO:0000256" key="7">
    <source>
        <dbReference type="SAM" id="Phobius"/>
    </source>
</evidence>
<evidence type="ECO:0000313" key="10">
    <source>
        <dbReference type="EMBL" id="ARE88163.1"/>
    </source>
</evidence>
<keyword evidence="5 7" id="KW-0472">Membrane</keyword>
<keyword evidence="2" id="KW-1003">Cell membrane</keyword>
<dbReference type="GO" id="GO:0005886">
    <property type="term" value="C:plasma membrane"/>
    <property type="evidence" value="ECO:0007669"/>
    <property type="project" value="UniProtKB-SubCell"/>
</dbReference>
<organism evidence="10 12">
    <name type="scientific">Clostridium formicaceticum</name>
    <dbReference type="NCBI Taxonomy" id="1497"/>
    <lineage>
        <taxon>Bacteria</taxon>
        <taxon>Bacillati</taxon>
        <taxon>Bacillota</taxon>
        <taxon>Clostridia</taxon>
        <taxon>Eubacteriales</taxon>
        <taxon>Clostridiaceae</taxon>
        <taxon>Clostridium</taxon>
    </lineage>
</organism>
<evidence type="ECO:0000256" key="1">
    <source>
        <dbReference type="ARBA" id="ARBA00004651"/>
    </source>
</evidence>
<dbReference type="EMBL" id="CP020559">
    <property type="protein sequence ID" value="ARE88163.1"/>
    <property type="molecule type" value="Genomic_DNA"/>
</dbReference>
<dbReference type="AlphaFoldDB" id="A0AAC9RNG1"/>
<comment type="subcellular location">
    <subcellularLocation>
        <location evidence="1">Cell membrane</location>
        <topology evidence="1">Multi-pass membrane protein</topology>
    </subcellularLocation>
</comment>
<keyword evidence="3 7" id="KW-0812">Transmembrane</keyword>
<evidence type="ECO:0000256" key="4">
    <source>
        <dbReference type="ARBA" id="ARBA00022989"/>
    </source>
</evidence>
<evidence type="ECO:0000256" key="3">
    <source>
        <dbReference type="ARBA" id="ARBA00022692"/>
    </source>
</evidence>
<dbReference type="KEGG" id="cfm:BJL90_18015"/>
<reference evidence="9 11" key="1">
    <citation type="submission" date="2016-10" db="EMBL/GenBank/DDBJ databases">
        <title>Complete Genome Sequence of Acetogen Clostridium formicoaceticum ATCC 27076.</title>
        <authorList>
            <person name="Bao T."/>
            <person name="Cheng C."/>
            <person name="Zhao J."/>
            <person name="Yang S.-T."/>
            <person name="Wang J."/>
            <person name="Wang M."/>
        </authorList>
    </citation>
    <scope>NUCLEOTIDE SEQUENCE [LARGE SCALE GENOMIC DNA]</scope>
    <source>
        <strain evidence="9 11">ATCC 27076</strain>
    </source>
</reference>
<evidence type="ECO:0000313" key="11">
    <source>
        <dbReference type="Proteomes" id="UP000177894"/>
    </source>
</evidence>
<sequence>MLLKNVIQLSIVNLTRNKFKNILYIGLIGFCIVFLFISYTLAVTSYISIDNNINNIADYRTLQLQINNENTNLDLTQWINKLTEHPDISMAYPYFSTIEISIEEFNTSYNQKLVLDSGSALHIPKTTKGRGFNEKDENVLILPSAILMKDEENQLITIETAPYLGKTLTIMYPSNINGEFLSYKCSVIGIYELEEDKLDKSEIYATLTDYYHIVASQSGITSQQIYEPAKDYSLAVIVNDYRDFKSTIMDLYNTREYVVVLEEKNMIDTGIINTIKIISMIMFCIIISLTFLTISIVIDHSISERINEIALLKAIGYNYKHLFSIIFSECFILSTISYIKAIIISEIFITLIINPILKTKVSNELINIYLKSNINTYLIIFIIIGLFSLFSSIRVLIKTNKISPQKLIRAC</sequence>
<comment type="similarity">
    <text evidence="6">Belongs to the ABC-4 integral membrane protein family.</text>
</comment>
<keyword evidence="11" id="KW-1185">Reference proteome</keyword>
<feature type="transmembrane region" description="Helical" evidence="7">
    <location>
        <begin position="21"/>
        <end position="42"/>
    </location>
</feature>
<evidence type="ECO:0000313" key="12">
    <source>
        <dbReference type="Proteomes" id="UP000192478"/>
    </source>
</evidence>
<dbReference type="Pfam" id="PF02687">
    <property type="entry name" value="FtsX"/>
    <property type="match status" value="1"/>
</dbReference>
<feature type="transmembrane region" description="Helical" evidence="7">
    <location>
        <begin position="277"/>
        <end position="298"/>
    </location>
</feature>
<feature type="domain" description="ABC3 transporter permease C-terminal" evidence="8">
    <location>
        <begin position="280"/>
        <end position="404"/>
    </location>
</feature>
<dbReference type="PANTHER" id="PTHR30572:SF4">
    <property type="entry name" value="ABC TRANSPORTER PERMEASE YTRF"/>
    <property type="match status" value="1"/>
</dbReference>
<dbReference type="InterPro" id="IPR050250">
    <property type="entry name" value="Macrolide_Exporter_MacB"/>
</dbReference>
<dbReference type="Proteomes" id="UP000177894">
    <property type="component" value="Chromosome"/>
</dbReference>
<name>A0AAC9RNG1_9CLOT</name>
<evidence type="ECO:0000256" key="5">
    <source>
        <dbReference type="ARBA" id="ARBA00023136"/>
    </source>
</evidence>
<dbReference type="InterPro" id="IPR003838">
    <property type="entry name" value="ABC3_permease_C"/>
</dbReference>
<protein>
    <submittedName>
        <fullName evidence="10">FtsX-like permease family protein</fullName>
    </submittedName>
</protein>